<protein>
    <submittedName>
        <fullName evidence="7">LysE family translocator</fullName>
    </submittedName>
</protein>
<feature type="transmembrane region" description="Helical" evidence="6">
    <location>
        <begin position="206"/>
        <end position="226"/>
    </location>
</feature>
<feature type="transmembrane region" description="Helical" evidence="6">
    <location>
        <begin position="131"/>
        <end position="148"/>
    </location>
</feature>
<dbReference type="GO" id="GO:0015171">
    <property type="term" value="F:amino acid transmembrane transporter activity"/>
    <property type="evidence" value="ECO:0007669"/>
    <property type="project" value="TreeGrafter"/>
</dbReference>
<proteinExistence type="predicted"/>
<dbReference type="EMBL" id="JAEKMH010000001">
    <property type="protein sequence ID" value="MBJ3784203.1"/>
    <property type="molecule type" value="Genomic_DNA"/>
</dbReference>
<organism evidence="7 8">
    <name type="scientific">Devosia sediminis</name>
    <dbReference type="NCBI Taxonomy" id="2798801"/>
    <lineage>
        <taxon>Bacteria</taxon>
        <taxon>Pseudomonadati</taxon>
        <taxon>Pseudomonadota</taxon>
        <taxon>Alphaproteobacteria</taxon>
        <taxon>Hyphomicrobiales</taxon>
        <taxon>Devosiaceae</taxon>
        <taxon>Devosia</taxon>
    </lineage>
</organism>
<dbReference type="AlphaFoldDB" id="A0A934MJL9"/>
<evidence type="ECO:0000256" key="6">
    <source>
        <dbReference type="SAM" id="Phobius"/>
    </source>
</evidence>
<evidence type="ECO:0000256" key="2">
    <source>
        <dbReference type="ARBA" id="ARBA00022475"/>
    </source>
</evidence>
<feature type="transmembrane region" description="Helical" evidence="6">
    <location>
        <begin position="63"/>
        <end position="85"/>
    </location>
</feature>
<sequence>MSPILCGVKLTLNITCHPLAPTVHRYCRGFILPPRKNSRLVFSGSRWLARSRRSLAVFDLNVLIPYLGACFLLAIVPGPTVTVIVANSLARGTGAGLAIVAGTQAGFLVMTLVVALGMQALVAFMGAAFDWIKLVGAAYLIWLGFKMLRSDGDLGAVEAERGKSNMRTALEGFLVILSNPKALIFLGAFLPQFVDVSQPTFPQVMVLGLFFMLVAGSTDAIYALVAGRARGLLSAARVRMVSRLSGVILMFGGVWLALQKRA</sequence>
<gene>
    <name evidence="7" type="ORF">JEQ47_05680</name>
</gene>
<evidence type="ECO:0000256" key="3">
    <source>
        <dbReference type="ARBA" id="ARBA00022692"/>
    </source>
</evidence>
<dbReference type="GO" id="GO:0005886">
    <property type="term" value="C:plasma membrane"/>
    <property type="evidence" value="ECO:0007669"/>
    <property type="project" value="UniProtKB-SubCell"/>
</dbReference>
<dbReference type="Proteomes" id="UP000602124">
    <property type="component" value="Unassembled WGS sequence"/>
</dbReference>
<keyword evidence="8" id="KW-1185">Reference proteome</keyword>
<dbReference type="PANTHER" id="PTHR30086">
    <property type="entry name" value="ARGININE EXPORTER PROTEIN ARGO"/>
    <property type="match status" value="1"/>
</dbReference>
<evidence type="ECO:0000313" key="8">
    <source>
        <dbReference type="Proteomes" id="UP000602124"/>
    </source>
</evidence>
<evidence type="ECO:0000313" key="7">
    <source>
        <dbReference type="EMBL" id="MBJ3784203.1"/>
    </source>
</evidence>
<comment type="subcellular location">
    <subcellularLocation>
        <location evidence="1">Cell membrane</location>
        <topology evidence="1">Multi-pass membrane protein</topology>
    </subcellularLocation>
</comment>
<keyword evidence="2" id="KW-1003">Cell membrane</keyword>
<feature type="transmembrane region" description="Helical" evidence="6">
    <location>
        <begin position="169"/>
        <end position="194"/>
    </location>
</feature>
<feature type="transmembrane region" description="Helical" evidence="6">
    <location>
        <begin position="97"/>
        <end position="125"/>
    </location>
</feature>
<dbReference type="InterPro" id="IPR001123">
    <property type="entry name" value="LeuE-type"/>
</dbReference>
<accession>A0A934MJL9</accession>
<evidence type="ECO:0000256" key="4">
    <source>
        <dbReference type="ARBA" id="ARBA00022989"/>
    </source>
</evidence>
<dbReference type="PANTHER" id="PTHR30086:SF20">
    <property type="entry name" value="ARGININE EXPORTER PROTEIN ARGO-RELATED"/>
    <property type="match status" value="1"/>
</dbReference>
<reference evidence="7" key="1">
    <citation type="submission" date="2020-12" db="EMBL/GenBank/DDBJ databases">
        <title>Devosia sp. MSA67 isolated from Mo River.</title>
        <authorList>
            <person name="Ma F."/>
            <person name="Zi Z."/>
        </authorList>
    </citation>
    <scope>NUCLEOTIDE SEQUENCE</scope>
    <source>
        <strain evidence="7">MSA67</strain>
    </source>
</reference>
<evidence type="ECO:0000256" key="5">
    <source>
        <dbReference type="ARBA" id="ARBA00023136"/>
    </source>
</evidence>
<keyword evidence="4 6" id="KW-1133">Transmembrane helix</keyword>
<dbReference type="Pfam" id="PF01810">
    <property type="entry name" value="LysE"/>
    <property type="match status" value="1"/>
</dbReference>
<feature type="transmembrane region" description="Helical" evidence="6">
    <location>
        <begin position="238"/>
        <end position="258"/>
    </location>
</feature>
<keyword evidence="3 6" id="KW-0812">Transmembrane</keyword>
<keyword evidence="5 6" id="KW-0472">Membrane</keyword>
<evidence type="ECO:0000256" key="1">
    <source>
        <dbReference type="ARBA" id="ARBA00004651"/>
    </source>
</evidence>
<comment type="caution">
    <text evidence="7">The sequence shown here is derived from an EMBL/GenBank/DDBJ whole genome shotgun (WGS) entry which is preliminary data.</text>
</comment>
<name>A0A934MJL9_9HYPH</name>